<organism evidence="3 4">
    <name type="scientific">Lentinula detonsa</name>
    <dbReference type="NCBI Taxonomy" id="2804962"/>
    <lineage>
        <taxon>Eukaryota</taxon>
        <taxon>Fungi</taxon>
        <taxon>Dikarya</taxon>
        <taxon>Basidiomycota</taxon>
        <taxon>Agaricomycotina</taxon>
        <taxon>Agaricomycetes</taxon>
        <taxon>Agaricomycetidae</taxon>
        <taxon>Agaricales</taxon>
        <taxon>Marasmiineae</taxon>
        <taxon>Omphalotaceae</taxon>
        <taxon>Lentinula</taxon>
    </lineage>
</organism>
<feature type="coiled-coil region" evidence="1">
    <location>
        <begin position="149"/>
        <end position="197"/>
    </location>
</feature>
<feature type="region of interest" description="Disordered" evidence="2">
    <location>
        <begin position="364"/>
        <end position="396"/>
    </location>
</feature>
<sequence>MQRTFPPRLSLNLESLSTSPDFLSPQPVINTPIISTSTPTTPRPTMASAHLRRKTYAGDLAVATRHAIHDYEERIALLESHNSRISVELNATRNALVDEREDRRIERQSLIMSAPSTNFSAQTGLDSLINEQSELLYERKLRLEILATLKKIRTQNMSLSQSLQESQENYASMGSVLEAEKREKEELQEEIKELSHRNFILYEHNKLLVGRDKVLQEEISSLMTKSQADDWMRSVLEEELRKQRSNLKQGSPNDDACDLHDTSLSHQISAPAITLEHQGPLRAQLVATRDELHVARRCLEVSQERCEELENRVASLQRNMTQCLDSSARALEVERERRAEIEKHSQNLEEDNTRLKDEIHDLLNSERQQDSDTETPSALDGISDSPRNVEAEESPTKAVTLLDPRIPTRVLCGDIQNITVEVKNVTLSPVIDNIPDTDSKIKVGHRTAVRTRPLLKDQSRISSTKKITPLFSSLSSPALVNSPLFQSMVVTPAPSRRTTASLDDDYDVPSVSTHTSTQYFQSSVAENHTSTKRDSVVLKPLHLGSSIEIKSERLSLRPPFKLRPMSDIVPSPILPPVPPSTPKDHQAVRHKHEHRFRVNSADSTNHPDSPDSSSSTLVGSSTTSANIDQGKSTLMATTLSKKASFDVGLKTNTTLFLDMHGEHVRYQLPDPIATDVGHALPSFTHMRRASKVLASIAKRTGIGLEDWFAI</sequence>
<name>A0A9W8TY10_9AGAR</name>
<dbReference type="EMBL" id="JANVFU010000006">
    <property type="protein sequence ID" value="KAJ3744661.1"/>
    <property type="molecule type" value="Genomic_DNA"/>
</dbReference>
<feature type="compositionally biased region" description="Basic residues" evidence="2">
    <location>
        <begin position="588"/>
        <end position="597"/>
    </location>
</feature>
<keyword evidence="4" id="KW-1185">Reference proteome</keyword>
<keyword evidence="1" id="KW-0175">Coiled coil</keyword>
<evidence type="ECO:0000256" key="1">
    <source>
        <dbReference type="SAM" id="Coils"/>
    </source>
</evidence>
<proteinExistence type="predicted"/>
<feature type="compositionally biased region" description="Low complexity" evidence="2">
    <location>
        <begin position="602"/>
        <end position="624"/>
    </location>
</feature>
<reference evidence="3 4" key="1">
    <citation type="journal article" date="2023" name="Proc. Natl. Acad. Sci. U.S.A.">
        <title>A global phylogenomic analysis of the shiitake genus Lentinula.</title>
        <authorList>
            <person name="Sierra-Patev S."/>
            <person name="Min B."/>
            <person name="Naranjo-Ortiz M."/>
            <person name="Looney B."/>
            <person name="Konkel Z."/>
            <person name="Slot J.C."/>
            <person name="Sakamoto Y."/>
            <person name="Steenwyk J.L."/>
            <person name="Rokas A."/>
            <person name="Carro J."/>
            <person name="Camarero S."/>
            <person name="Ferreira P."/>
            <person name="Molpeceres G."/>
            <person name="Ruiz-Duenas F.J."/>
            <person name="Serrano A."/>
            <person name="Henrissat B."/>
            <person name="Drula E."/>
            <person name="Hughes K.W."/>
            <person name="Mata J.L."/>
            <person name="Ishikawa N.K."/>
            <person name="Vargas-Isla R."/>
            <person name="Ushijima S."/>
            <person name="Smith C.A."/>
            <person name="Donoghue J."/>
            <person name="Ahrendt S."/>
            <person name="Andreopoulos W."/>
            <person name="He G."/>
            <person name="LaButti K."/>
            <person name="Lipzen A."/>
            <person name="Ng V."/>
            <person name="Riley R."/>
            <person name="Sandor L."/>
            <person name="Barry K."/>
            <person name="Martinez A.T."/>
            <person name="Xiao Y."/>
            <person name="Gibbons J.G."/>
            <person name="Terashima K."/>
            <person name="Grigoriev I.V."/>
            <person name="Hibbett D."/>
        </authorList>
    </citation>
    <scope>NUCLEOTIDE SEQUENCE [LARGE SCALE GENOMIC DNA]</scope>
    <source>
        <strain evidence="3 4">TFB7810</strain>
    </source>
</reference>
<comment type="caution">
    <text evidence="3">The sequence shown here is derived from an EMBL/GenBank/DDBJ whole genome shotgun (WGS) entry which is preliminary data.</text>
</comment>
<feature type="compositionally biased region" description="Pro residues" evidence="2">
    <location>
        <begin position="572"/>
        <end position="581"/>
    </location>
</feature>
<evidence type="ECO:0000313" key="4">
    <source>
        <dbReference type="Proteomes" id="UP001142393"/>
    </source>
</evidence>
<dbReference type="Proteomes" id="UP001142393">
    <property type="component" value="Unassembled WGS sequence"/>
</dbReference>
<evidence type="ECO:0000256" key="2">
    <source>
        <dbReference type="SAM" id="MobiDB-lite"/>
    </source>
</evidence>
<feature type="region of interest" description="Disordered" evidence="2">
    <location>
        <begin position="565"/>
        <end position="627"/>
    </location>
</feature>
<protein>
    <submittedName>
        <fullName evidence="3">Uncharacterized protein</fullName>
    </submittedName>
</protein>
<dbReference type="AlphaFoldDB" id="A0A9W8TY10"/>
<evidence type="ECO:0000313" key="3">
    <source>
        <dbReference type="EMBL" id="KAJ3744661.1"/>
    </source>
</evidence>
<gene>
    <name evidence="3" type="ORF">DFH05DRAFT_1542758</name>
</gene>
<accession>A0A9W8TY10</accession>